<dbReference type="EMBL" id="JAGINS010000002">
    <property type="protein sequence ID" value="MBP2363658.1"/>
    <property type="molecule type" value="Genomic_DNA"/>
</dbReference>
<evidence type="ECO:0000313" key="3">
    <source>
        <dbReference type="Proteomes" id="UP001519311"/>
    </source>
</evidence>
<keyword evidence="3" id="KW-1185">Reference proteome</keyword>
<comment type="caution">
    <text evidence="2">The sequence shown here is derived from an EMBL/GenBank/DDBJ whole genome shotgun (WGS) entry which is preliminary data.</text>
</comment>
<organism evidence="2 3">
    <name type="scientific">Streptomyces clavifer</name>
    <dbReference type="NCBI Taxonomy" id="68188"/>
    <lineage>
        <taxon>Bacteria</taxon>
        <taxon>Bacillati</taxon>
        <taxon>Actinomycetota</taxon>
        <taxon>Actinomycetes</taxon>
        <taxon>Kitasatosporales</taxon>
        <taxon>Streptomycetaceae</taxon>
        <taxon>Streptomyces</taxon>
    </lineage>
</organism>
<accession>A0ABS4VIB5</accession>
<proteinExistence type="predicted"/>
<dbReference type="InterPro" id="IPR053832">
    <property type="entry name" value="DUF6924"/>
</dbReference>
<feature type="domain" description="DUF6924" evidence="1">
    <location>
        <begin position="36"/>
        <end position="91"/>
    </location>
</feature>
<evidence type="ECO:0000259" key="1">
    <source>
        <dbReference type="Pfam" id="PF21962"/>
    </source>
</evidence>
<gene>
    <name evidence="2" type="ORF">JOF59_006150</name>
</gene>
<name>A0ABS4VIB5_9ACTN</name>
<dbReference type="RefSeq" id="WP_209471561.1">
    <property type="nucleotide sequence ID" value="NZ_BMWJ01000017.1"/>
</dbReference>
<evidence type="ECO:0000313" key="2">
    <source>
        <dbReference type="EMBL" id="MBP2363658.1"/>
    </source>
</evidence>
<dbReference type="Proteomes" id="UP001519311">
    <property type="component" value="Unassembled WGS sequence"/>
</dbReference>
<protein>
    <recommendedName>
        <fullName evidence="1">DUF6924 domain-containing protein</fullName>
    </recommendedName>
</protein>
<sequence>MRIDSDNGVWDDVLQRMGELPGMHPPGADLNGITSDVVLIADATTLRETGQRVRVILMKDEIGFAFRVAPEAVGIVVLDLALSSMGIEDWRGDDA</sequence>
<dbReference type="Pfam" id="PF21962">
    <property type="entry name" value="DUF6924"/>
    <property type="match status" value="1"/>
</dbReference>
<reference evidence="2 3" key="1">
    <citation type="submission" date="2021-03" db="EMBL/GenBank/DDBJ databases">
        <title>Sequencing the genomes of 1000 actinobacteria strains.</title>
        <authorList>
            <person name="Klenk H.-P."/>
        </authorList>
    </citation>
    <scope>NUCLEOTIDE SEQUENCE [LARGE SCALE GENOMIC DNA]</scope>
    <source>
        <strain evidence="2 3">DSM 40843</strain>
    </source>
</reference>